<keyword evidence="4" id="KW-1185">Reference proteome</keyword>
<dbReference type="GO" id="GO:0035091">
    <property type="term" value="F:phosphatidylinositol binding"/>
    <property type="evidence" value="ECO:0007669"/>
    <property type="project" value="InterPro"/>
</dbReference>
<dbReference type="SMART" id="SM00312">
    <property type="entry name" value="PX"/>
    <property type="match status" value="1"/>
</dbReference>
<organism evidence="3 4">
    <name type="scientific">Blepharisma stoltei</name>
    <dbReference type="NCBI Taxonomy" id="1481888"/>
    <lineage>
        <taxon>Eukaryota</taxon>
        <taxon>Sar</taxon>
        <taxon>Alveolata</taxon>
        <taxon>Ciliophora</taxon>
        <taxon>Postciliodesmatophora</taxon>
        <taxon>Heterotrichea</taxon>
        <taxon>Heterotrichida</taxon>
        <taxon>Blepharismidae</taxon>
        <taxon>Blepharisma</taxon>
    </lineage>
</organism>
<evidence type="ECO:0000313" key="3">
    <source>
        <dbReference type="EMBL" id="CAG9328168.1"/>
    </source>
</evidence>
<accession>A0AAU9JJK0</accession>
<dbReference type="Gene3D" id="3.30.1520.10">
    <property type="entry name" value="Phox-like domain"/>
    <property type="match status" value="1"/>
</dbReference>
<sequence length="397" mass="46439">MEAVDDIVDIPLHGGYETYNSSSGRTSASNQGIEIYITNSTLKDDTFSKYISYWIQGHDSSGNFQVYRRYSDFLALRTQLIQKWPGCYIPPVPPKQLIGNLSSKFIEARRKQLEYFLQTTSAINFIYVTEEFQLFIRNQTEFERASDSFRISNREISQTYQNLFMDFTRSQVTLEMKRKLDDYDEFFKNSHNVLSTFKKSVKSVGIQFHVFQSQFCDLNTKLKELEKGYIKELREYENVLYVPIEKRSLENPFLELYDWAKQEAQDIKSILEALASRTGIEAQKLKAEKRMEKESKSLKKIQQGKSTFTQIFSSTTKTEQLASAEVQIKDIEDEIKDLETILRIIMIRLCEYELPIFKANKIKTYERMMKKYAELTVSGFKIITDSAKGIQERMGEQ</sequence>
<feature type="domain" description="PX" evidence="2">
    <location>
        <begin position="31"/>
        <end position="143"/>
    </location>
</feature>
<name>A0AAU9JJK0_9CILI</name>
<reference evidence="3" key="1">
    <citation type="submission" date="2021-09" db="EMBL/GenBank/DDBJ databases">
        <authorList>
            <consortium name="AG Swart"/>
            <person name="Singh M."/>
            <person name="Singh A."/>
            <person name="Seah K."/>
            <person name="Emmerich C."/>
        </authorList>
    </citation>
    <scope>NUCLEOTIDE SEQUENCE</scope>
    <source>
        <strain evidence="3">ATCC30299</strain>
    </source>
</reference>
<dbReference type="EMBL" id="CAJZBQ010000045">
    <property type="protein sequence ID" value="CAG9328168.1"/>
    <property type="molecule type" value="Genomic_DNA"/>
</dbReference>
<dbReference type="Proteomes" id="UP001162131">
    <property type="component" value="Unassembled WGS sequence"/>
</dbReference>
<dbReference type="AlphaFoldDB" id="A0AAU9JJK0"/>
<gene>
    <name evidence="3" type="ORF">BSTOLATCC_MIC45623</name>
</gene>
<dbReference type="PANTHER" id="PTHR10555">
    <property type="entry name" value="SORTING NEXIN"/>
    <property type="match status" value="1"/>
</dbReference>
<dbReference type="PANTHER" id="PTHR10555:SF170">
    <property type="entry name" value="FI18122P1"/>
    <property type="match status" value="1"/>
</dbReference>
<protein>
    <recommendedName>
        <fullName evidence="2">PX domain-containing protein</fullName>
    </recommendedName>
</protein>
<evidence type="ECO:0000313" key="4">
    <source>
        <dbReference type="Proteomes" id="UP001162131"/>
    </source>
</evidence>
<feature type="coiled-coil region" evidence="1">
    <location>
        <begin position="314"/>
        <end position="348"/>
    </location>
</feature>
<comment type="caution">
    <text evidence="3">The sequence shown here is derived from an EMBL/GenBank/DDBJ whole genome shotgun (WGS) entry which is preliminary data.</text>
</comment>
<dbReference type="InterPro" id="IPR036871">
    <property type="entry name" value="PX_dom_sf"/>
</dbReference>
<dbReference type="PROSITE" id="PS50195">
    <property type="entry name" value="PX"/>
    <property type="match status" value="1"/>
</dbReference>
<dbReference type="SUPFAM" id="SSF64268">
    <property type="entry name" value="PX domain"/>
    <property type="match status" value="1"/>
</dbReference>
<dbReference type="Pfam" id="PF00787">
    <property type="entry name" value="PX"/>
    <property type="match status" value="1"/>
</dbReference>
<proteinExistence type="predicted"/>
<evidence type="ECO:0000259" key="2">
    <source>
        <dbReference type="PROSITE" id="PS50195"/>
    </source>
</evidence>
<keyword evidence="1" id="KW-0175">Coiled coil</keyword>
<evidence type="ECO:0000256" key="1">
    <source>
        <dbReference type="SAM" id="Coils"/>
    </source>
</evidence>
<dbReference type="GO" id="GO:0005768">
    <property type="term" value="C:endosome"/>
    <property type="evidence" value="ECO:0007669"/>
    <property type="project" value="TreeGrafter"/>
</dbReference>
<dbReference type="InterPro" id="IPR001683">
    <property type="entry name" value="PX_dom"/>
</dbReference>